<reference evidence="1" key="1">
    <citation type="submission" date="2016-10" db="EMBL/GenBank/DDBJ databases">
        <title>Genome sequence of Streptomyces mangrovisoli MUSC 149.</title>
        <authorList>
            <person name="Lee L.-H."/>
            <person name="Ser H.-L."/>
        </authorList>
    </citation>
    <scope>NUCLEOTIDE SEQUENCE [LARGE SCALE GENOMIC DNA]</scope>
    <source>
        <strain evidence="1">MUSC 149</strain>
    </source>
</reference>
<dbReference type="AlphaFoldDB" id="A0A1J4NSK4"/>
<dbReference type="Gene3D" id="2.30.110.10">
    <property type="entry name" value="Electron Transport, Fmn-binding Protein, Chain A"/>
    <property type="match status" value="1"/>
</dbReference>
<dbReference type="SUPFAM" id="SSF50475">
    <property type="entry name" value="FMN-binding split barrel"/>
    <property type="match status" value="1"/>
</dbReference>
<sequence length="162" mass="17039">MTMAGKPADAPDRPAEKIDLTGTVAASLNSAMDRERPAVVSVVAVDGTPSVSFRGSIFVYSRDQLAIWVRKQHEGLAVDVTANPAISILYYDPAQGPDPAVGARRILVKGRARVDASVNDAVYAGIPEAERGRDAERRGVAVIVDVDSVVGFGGTGPIKQAR</sequence>
<dbReference type="Proteomes" id="UP000034196">
    <property type="component" value="Unassembled WGS sequence"/>
</dbReference>
<name>A0A1J4NSK4_9ACTN</name>
<gene>
    <name evidence="1" type="ORF">WN71_024340</name>
</gene>
<protein>
    <submittedName>
        <fullName evidence="1">Uncharacterized protein</fullName>
    </submittedName>
</protein>
<proteinExistence type="predicted"/>
<keyword evidence="2" id="KW-1185">Reference proteome</keyword>
<dbReference type="EMBL" id="LAVA02000058">
    <property type="protein sequence ID" value="OIJ65399.1"/>
    <property type="molecule type" value="Genomic_DNA"/>
</dbReference>
<accession>A0A1J4NSK4</accession>
<evidence type="ECO:0000313" key="1">
    <source>
        <dbReference type="EMBL" id="OIJ65399.1"/>
    </source>
</evidence>
<organism evidence="1 2">
    <name type="scientific">Streptomyces mangrovisoli</name>
    <dbReference type="NCBI Taxonomy" id="1428628"/>
    <lineage>
        <taxon>Bacteria</taxon>
        <taxon>Bacillati</taxon>
        <taxon>Actinomycetota</taxon>
        <taxon>Actinomycetes</taxon>
        <taxon>Kitasatosporales</taxon>
        <taxon>Streptomycetaceae</taxon>
        <taxon>Streptomyces</taxon>
    </lineage>
</organism>
<evidence type="ECO:0000313" key="2">
    <source>
        <dbReference type="Proteomes" id="UP000034196"/>
    </source>
</evidence>
<dbReference type="STRING" id="1428628.WN71_024340"/>
<dbReference type="InterPro" id="IPR012349">
    <property type="entry name" value="Split_barrel_FMN-bd"/>
</dbReference>
<comment type="caution">
    <text evidence="1">The sequence shown here is derived from an EMBL/GenBank/DDBJ whole genome shotgun (WGS) entry which is preliminary data.</text>
</comment>